<protein>
    <recommendedName>
        <fullName evidence="8">VOC domain-containing protein</fullName>
    </recommendedName>
</protein>
<feature type="region of interest" description="Disordered" evidence="3">
    <location>
        <begin position="190"/>
        <end position="230"/>
    </location>
</feature>
<dbReference type="Gene3D" id="1.10.510.10">
    <property type="entry name" value="Transferase(Phosphotransferase) domain 1"/>
    <property type="match status" value="1"/>
</dbReference>
<accession>A0A0G4I822</accession>
<dbReference type="InterPro" id="IPR011009">
    <property type="entry name" value="Kinase-like_dom_sf"/>
</dbReference>
<name>A0A0G4I822_9ALVE</name>
<feature type="signal peptide" evidence="4">
    <location>
        <begin position="1"/>
        <end position="23"/>
    </location>
</feature>
<dbReference type="EMBL" id="CDMZ01005590">
    <property type="protein sequence ID" value="CEM53264.1"/>
    <property type="molecule type" value="Genomic_DNA"/>
</dbReference>
<dbReference type="GO" id="GO:0004672">
    <property type="term" value="F:protein kinase activity"/>
    <property type="evidence" value="ECO:0007669"/>
    <property type="project" value="InterPro"/>
</dbReference>
<dbReference type="GO" id="GO:0004462">
    <property type="term" value="F:lactoylglutathione lyase activity"/>
    <property type="evidence" value="ECO:0007669"/>
    <property type="project" value="InterPro"/>
</dbReference>
<dbReference type="InterPro" id="IPR004360">
    <property type="entry name" value="Glyas_Fos-R_dOase_dom"/>
</dbReference>
<dbReference type="InterPro" id="IPR050383">
    <property type="entry name" value="GlyoxalaseI/FosfomycinResist"/>
</dbReference>
<proteinExistence type="inferred from homology"/>
<evidence type="ECO:0000256" key="2">
    <source>
        <dbReference type="ARBA" id="ARBA00022723"/>
    </source>
</evidence>
<feature type="domain" description="Protein kinase" evidence="5">
    <location>
        <begin position="205"/>
        <end position="383"/>
    </location>
</feature>
<dbReference type="SUPFAM" id="SSF56112">
    <property type="entry name" value="Protein kinase-like (PK-like)"/>
    <property type="match status" value="1"/>
</dbReference>
<dbReference type="PROSITE" id="PS51819">
    <property type="entry name" value="VOC"/>
    <property type="match status" value="1"/>
</dbReference>
<evidence type="ECO:0000259" key="5">
    <source>
        <dbReference type="PROSITE" id="PS50011"/>
    </source>
</evidence>
<evidence type="ECO:0000259" key="6">
    <source>
        <dbReference type="PROSITE" id="PS51819"/>
    </source>
</evidence>
<dbReference type="SUPFAM" id="SSF54593">
    <property type="entry name" value="Glyoxalase/Bleomycin resistance protein/Dihydroxybiphenyl dioxygenase"/>
    <property type="match status" value="1"/>
</dbReference>
<dbReference type="AlphaFoldDB" id="A0A0G4I822"/>
<dbReference type="VEuPathDB" id="CryptoDB:Cvel_11832"/>
<comment type="similarity">
    <text evidence="1">Belongs to the glyoxalase I family.</text>
</comment>
<dbReference type="InterPro" id="IPR018146">
    <property type="entry name" value="Glyoxalase_1_CS"/>
</dbReference>
<organism evidence="7">
    <name type="scientific">Chromera velia CCMP2878</name>
    <dbReference type="NCBI Taxonomy" id="1169474"/>
    <lineage>
        <taxon>Eukaryota</taxon>
        <taxon>Sar</taxon>
        <taxon>Alveolata</taxon>
        <taxon>Colpodellida</taxon>
        <taxon>Chromeraceae</taxon>
        <taxon>Chromera</taxon>
    </lineage>
</organism>
<dbReference type="InterPro" id="IPR029068">
    <property type="entry name" value="Glyas_Bleomycin-R_OHBP_Dase"/>
</dbReference>
<evidence type="ECO:0008006" key="8">
    <source>
        <dbReference type="Google" id="ProtNLM"/>
    </source>
</evidence>
<feature type="chain" id="PRO_5005192326" description="VOC domain-containing protein" evidence="4">
    <location>
        <begin position="24"/>
        <end position="383"/>
    </location>
</feature>
<keyword evidence="4" id="KW-0732">Signal</keyword>
<dbReference type="Pfam" id="PF00903">
    <property type="entry name" value="Glyoxalase"/>
    <property type="match status" value="1"/>
</dbReference>
<feature type="domain" description="VOC" evidence="6">
    <location>
        <begin position="67"/>
        <end position="193"/>
    </location>
</feature>
<dbReference type="PANTHER" id="PTHR21366">
    <property type="entry name" value="GLYOXALASE FAMILY PROTEIN"/>
    <property type="match status" value="1"/>
</dbReference>
<keyword evidence="2" id="KW-0479">Metal-binding</keyword>
<dbReference type="PANTHER" id="PTHR21366:SF14">
    <property type="entry name" value="GLYOXALASE DOMAIN-CONTAINING PROTEIN 5"/>
    <property type="match status" value="1"/>
</dbReference>
<dbReference type="GO" id="GO:0005524">
    <property type="term" value="F:ATP binding"/>
    <property type="evidence" value="ECO:0007669"/>
    <property type="project" value="InterPro"/>
</dbReference>
<dbReference type="Gene3D" id="3.10.180.10">
    <property type="entry name" value="2,3-Dihydroxybiphenyl 1,2-Dioxygenase, domain 1"/>
    <property type="match status" value="1"/>
</dbReference>
<evidence type="ECO:0000313" key="7">
    <source>
        <dbReference type="EMBL" id="CEM53264.1"/>
    </source>
</evidence>
<reference evidence="7" key="1">
    <citation type="submission" date="2014-11" db="EMBL/GenBank/DDBJ databases">
        <authorList>
            <person name="Otto D Thomas"/>
            <person name="Naeem Raeece"/>
        </authorList>
    </citation>
    <scope>NUCLEOTIDE SEQUENCE</scope>
</reference>
<dbReference type="GO" id="GO:0046872">
    <property type="term" value="F:metal ion binding"/>
    <property type="evidence" value="ECO:0007669"/>
    <property type="project" value="UniProtKB-KW"/>
</dbReference>
<dbReference type="PROSITE" id="PS00934">
    <property type="entry name" value="GLYOXALASE_I_1"/>
    <property type="match status" value="1"/>
</dbReference>
<evidence type="ECO:0000256" key="3">
    <source>
        <dbReference type="SAM" id="MobiDB-lite"/>
    </source>
</evidence>
<dbReference type="InterPro" id="IPR037523">
    <property type="entry name" value="VOC_core"/>
</dbReference>
<dbReference type="InterPro" id="IPR000719">
    <property type="entry name" value="Prot_kinase_dom"/>
</dbReference>
<evidence type="ECO:0000256" key="4">
    <source>
        <dbReference type="SAM" id="SignalP"/>
    </source>
</evidence>
<dbReference type="PROSITE" id="PS50011">
    <property type="entry name" value="PROTEIN_KINASE_DOM"/>
    <property type="match status" value="1"/>
</dbReference>
<sequence>MVAWIQSPLLGLAFISVLLHRDAVDLCVPVSSRSGRQRSPLLSRAAFLSMQGEDEKKTTEPLVKVRQLDHIALGVSNVETSMRFYSEMLGLPVERVELWMEGKVPFPSVRLNDFTLIDFFHDKDLPADGSRIEHLNHLCLIIDPQDMQQLREAFEARGVKVQSGPATRWGAQGDGTSVYVYDPDGNVVKRDPVGEKEKAKDKDHVAAQSHEGGDGQGLVEEEEEVRQQKSIGKEKVTRAFSAAACEAEARVQRVVSSFEGTAKLLGWGHNDAKTTFWLIMDAYSGDLTGRLLESRSGGRPFPWQDRVKAVRYTARTTKQLQEGGWGHFDLKCPNVLVKEVNSVVEFALTDFGLASRVPVIHEGEEEGKSFQLLSTCKGQIKGS</sequence>
<feature type="compositionally biased region" description="Basic and acidic residues" evidence="3">
    <location>
        <begin position="190"/>
        <end position="205"/>
    </location>
</feature>
<gene>
    <name evidence="7" type="ORF">Cvel_11832</name>
</gene>
<evidence type="ECO:0000256" key="1">
    <source>
        <dbReference type="ARBA" id="ARBA00010363"/>
    </source>
</evidence>